<keyword evidence="6 8" id="KW-0802">TPR repeat</keyword>
<evidence type="ECO:0000313" key="10">
    <source>
        <dbReference type="EMBL" id="CAE7759624.1"/>
    </source>
</evidence>
<comment type="subcellular location">
    <subcellularLocation>
        <location evidence="2">Cytoplasm</location>
    </subcellularLocation>
    <subcellularLocation>
        <location evidence="1">Peroxisome</location>
    </subcellularLocation>
</comment>
<dbReference type="SMART" id="SM00028">
    <property type="entry name" value="TPR"/>
    <property type="match status" value="4"/>
</dbReference>
<evidence type="ECO:0000256" key="7">
    <source>
        <dbReference type="ARBA" id="ARBA00023140"/>
    </source>
</evidence>
<dbReference type="Proteomes" id="UP000649617">
    <property type="component" value="Unassembled WGS sequence"/>
</dbReference>
<sequence>MPAPAMMASAPAVTVDAAPKEAAPIETVAEAPQVEEADLGQAAQMVEMLRNSGNSKLANSRFVSFIDKVSKGDLQFKENTVIDREGNQVDWESLYDTDVATATDSDRAHLANMWKASGDPAGMEAVLRGGSLGQLGMEDFEGDLGNLGMANHREVLQEVLGSREEADAVLEQMMQGFDGFDPMTMDLGAMNRAKEYKFAEENPFREITDPLAEAIRLIREGRDREALLCLESEVQRNPESSEGWRMLGQLYAEMDQDVEAIQCLRRGHEVDPYNLDSLLALGVSCTNELDQLPALRYLRTWLENHEEHQALVEGVEVPPDFEYDAWRRQVTELFQRAAQANPHDADVFVALGVLENINRDFPAAVQALAGACRLRPNDPTVWNKLGATLANSGKSEQAVVAYHQGLELKPNYARSWSNMAIAHANLGKHKDAARLYLSSLVLNPEATHIWNFLQSAVLNMNMDSQYAMEAIEQRDLKAATQIIDGVLDPAKLPKPLDQPTRPPDETLSSIGL</sequence>
<organism evidence="10 11">
    <name type="scientific">Symbiodinium pilosum</name>
    <name type="common">Dinoflagellate</name>
    <dbReference type="NCBI Taxonomy" id="2952"/>
    <lineage>
        <taxon>Eukaryota</taxon>
        <taxon>Sar</taxon>
        <taxon>Alveolata</taxon>
        <taxon>Dinophyceae</taxon>
        <taxon>Suessiales</taxon>
        <taxon>Symbiodiniaceae</taxon>
        <taxon>Symbiodinium</taxon>
    </lineage>
</organism>
<dbReference type="InterPro" id="IPR024111">
    <property type="entry name" value="PEX5/PEX5L"/>
</dbReference>
<keyword evidence="5" id="KW-0677">Repeat</keyword>
<accession>A0A812XYB8</accession>
<comment type="similarity">
    <text evidence="3">Belongs to the peroxisomal targeting signal receptor family.</text>
</comment>
<protein>
    <submittedName>
        <fullName evidence="10">PEX5 protein</fullName>
    </submittedName>
</protein>
<name>A0A812XYB8_SYMPI</name>
<dbReference type="GO" id="GO:0005052">
    <property type="term" value="F:peroxisome matrix targeting signal-1 binding"/>
    <property type="evidence" value="ECO:0007669"/>
    <property type="project" value="TreeGrafter"/>
</dbReference>
<feature type="repeat" description="TPR" evidence="8">
    <location>
        <begin position="379"/>
        <end position="412"/>
    </location>
</feature>
<evidence type="ECO:0000256" key="1">
    <source>
        <dbReference type="ARBA" id="ARBA00004275"/>
    </source>
</evidence>
<dbReference type="Gene3D" id="1.25.40.10">
    <property type="entry name" value="Tetratricopeptide repeat domain"/>
    <property type="match status" value="1"/>
</dbReference>
<evidence type="ECO:0000313" key="11">
    <source>
        <dbReference type="Proteomes" id="UP000649617"/>
    </source>
</evidence>
<dbReference type="PANTHER" id="PTHR10130">
    <property type="entry name" value="PEROXISOMAL TARGETING SIGNAL 1 RECEPTOR PEX5"/>
    <property type="match status" value="1"/>
</dbReference>
<reference evidence="10" key="1">
    <citation type="submission" date="2021-02" db="EMBL/GenBank/DDBJ databases">
        <authorList>
            <person name="Dougan E. K."/>
            <person name="Rhodes N."/>
            <person name="Thang M."/>
            <person name="Chan C."/>
        </authorList>
    </citation>
    <scope>NUCLEOTIDE SEQUENCE</scope>
</reference>
<dbReference type="AlphaFoldDB" id="A0A812XYB8"/>
<dbReference type="Pfam" id="PF13432">
    <property type="entry name" value="TPR_16"/>
    <property type="match status" value="2"/>
</dbReference>
<dbReference type="GO" id="GO:0016560">
    <property type="term" value="P:protein import into peroxisome matrix, docking"/>
    <property type="evidence" value="ECO:0007669"/>
    <property type="project" value="TreeGrafter"/>
</dbReference>
<dbReference type="PANTHER" id="PTHR10130:SF0">
    <property type="entry name" value="GH08708P"/>
    <property type="match status" value="1"/>
</dbReference>
<keyword evidence="11" id="KW-1185">Reference proteome</keyword>
<feature type="repeat" description="TPR" evidence="8">
    <location>
        <begin position="413"/>
        <end position="446"/>
    </location>
</feature>
<dbReference type="SUPFAM" id="SSF48452">
    <property type="entry name" value="TPR-like"/>
    <property type="match status" value="1"/>
</dbReference>
<dbReference type="GO" id="GO:0005778">
    <property type="term" value="C:peroxisomal membrane"/>
    <property type="evidence" value="ECO:0007669"/>
    <property type="project" value="TreeGrafter"/>
</dbReference>
<dbReference type="InterPro" id="IPR019734">
    <property type="entry name" value="TPR_rpt"/>
</dbReference>
<evidence type="ECO:0000256" key="5">
    <source>
        <dbReference type="ARBA" id="ARBA00022737"/>
    </source>
</evidence>
<dbReference type="PROSITE" id="PS50005">
    <property type="entry name" value="TPR"/>
    <property type="match status" value="3"/>
</dbReference>
<dbReference type="EMBL" id="CAJNIZ010046938">
    <property type="protein sequence ID" value="CAE7759624.1"/>
    <property type="molecule type" value="Genomic_DNA"/>
</dbReference>
<evidence type="ECO:0000256" key="4">
    <source>
        <dbReference type="ARBA" id="ARBA00022490"/>
    </source>
</evidence>
<proteinExistence type="inferred from homology"/>
<feature type="region of interest" description="Disordered" evidence="9">
    <location>
        <begin position="490"/>
        <end position="512"/>
    </location>
</feature>
<evidence type="ECO:0000256" key="3">
    <source>
        <dbReference type="ARBA" id="ARBA00005348"/>
    </source>
</evidence>
<dbReference type="GO" id="GO:0005829">
    <property type="term" value="C:cytosol"/>
    <property type="evidence" value="ECO:0007669"/>
    <property type="project" value="TreeGrafter"/>
</dbReference>
<keyword evidence="4" id="KW-0963">Cytoplasm</keyword>
<evidence type="ECO:0000256" key="8">
    <source>
        <dbReference type="PROSITE-ProRule" id="PRU00339"/>
    </source>
</evidence>
<dbReference type="OrthoDB" id="448245at2759"/>
<gene>
    <name evidence="10" type="primary">PEX5</name>
    <name evidence="10" type="ORF">SPIL2461_LOCUS22137</name>
</gene>
<evidence type="ECO:0000256" key="9">
    <source>
        <dbReference type="SAM" id="MobiDB-lite"/>
    </source>
</evidence>
<evidence type="ECO:0000256" key="2">
    <source>
        <dbReference type="ARBA" id="ARBA00004496"/>
    </source>
</evidence>
<evidence type="ECO:0000256" key="6">
    <source>
        <dbReference type="ARBA" id="ARBA00022803"/>
    </source>
</evidence>
<comment type="caution">
    <text evidence="10">The sequence shown here is derived from an EMBL/GenBank/DDBJ whole genome shotgun (WGS) entry which is preliminary data.</text>
</comment>
<feature type="repeat" description="TPR" evidence="8">
    <location>
        <begin position="241"/>
        <end position="274"/>
    </location>
</feature>
<keyword evidence="7" id="KW-0576">Peroxisome</keyword>
<dbReference type="InterPro" id="IPR011990">
    <property type="entry name" value="TPR-like_helical_dom_sf"/>
</dbReference>